<dbReference type="InterPro" id="IPR006144">
    <property type="entry name" value="Secretion_HlyD_CS"/>
</dbReference>
<name>F7XW50_MIDMI</name>
<gene>
    <name evidence="13" type="ordered locus">midi_00600</name>
</gene>
<evidence type="ECO:0000256" key="3">
    <source>
        <dbReference type="ARBA" id="ARBA00022448"/>
    </source>
</evidence>
<dbReference type="PRINTS" id="PR01490">
    <property type="entry name" value="RTXTOXIND"/>
</dbReference>
<keyword evidence="14" id="KW-1185">Reference proteome</keyword>
<reference evidence="13 14" key="1">
    <citation type="journal article" date="2011" name="Mol. Biol. Evol.">
        <title>Phylogenomic evidence for the presence of a flagellum and cbb3 oxidase in the free-living mitochondrial ancestor.</title>
        <authorList>
            <person name="Sassera D."/>
            <person name="Lo N."/>
            <person name="Epis S."/>
            <person name="D'Auria G."/>
            <person name="Montagna M."/>
            <person name="Comandatore F."/>
            <person name="Horner D."/>
            <person name="Pereto J."/>
            <person name="Luciano A.M."/>
            <person name="Franciosi F."/>
            <person name="Ferri E."/>
            <person name="Crotti E."/>
            <person name="Bazzocchi C."/>
            <person name="Daffonchio D."/>
            <person name="Sacchi L."/>
            <person name="Moya A."/>
            <person name="Latorre A."/>
            <person name="Bandi C."/>
        </authorList>
    </citation>
    <scope>NUCLEOTIDE SEQUENCE [LARGE SCALE GENOMIC DNA]</scope>
    <source>
        <strain evidence="13 14">IricVA</strain>
    </source>
</reference>
<organism evidence="13 14">
    <name type="scientific">Midichloria mitochondrii (strain IricVA)</name>
    <dbReference type="NCBI Taxonomy" id="696127"/>
    <lineage>
        <taxon>Bacteria</taxon>
        <taxon>Pseudomonadati</taxon>
        <taxon>Pseudomonadota</taxon>
        <taxon>Alphaproteobacteria</taxon>
        <taxon>Rickettsiales</taxon>
        <taxon>Candidatus Midichloriaceae</taxon>
        <taxon>Candidatus Midichloria</taxon>
    </lineage>
</organism>
<feature type="coiled-coil region" evidence="10">
    <location>
        <begin position="208"/>
        <end position="249"/>
    </location>
</feature>
<evidence type="ECO:0000256" key="9">
    <source>
        <dbReference type="RuleBase" id="RU365093"/>
    </source>
</evidence>
<keyword evidence="4 9" id="KW-1003">Cell membrane</keyword>
<dbReference type="RefSeq" id="WP_013951109.1">
    <property type="nucleotide sequence ID" value="NC_015722.1"/>
</dbReference>
<dbReference type="GO" id="GO:0009306">
    <property type="term" value="P:protein secretion"/>
    <property type="evidence" value="ECO:0007669"/>
    <property type="project" value="InterPro"/>
</dbReference>
<evidence type="ECO:0000256" key="5">
    <source>
        <dbReference type="ARBA" id="ARBA00022519"/>
    </source>
</evidence>
<evidence type="ECO:0000256" key="10">
    <source>
        <dbReference type="SAM" id="Coils"/>
    </source>
</evidence>
<dbReference type="PANTHER" id="PTHR30386">
    <property type="entry name" value="MEMBRANE FUSION SUBUNIT OF EMRAB-TOLC MULTIDRUG EFFLUX PUMP"/>
    <property type="match status" value="1"/>
</dbReference>
<dbReference type="Pfam" id="PF25994">
    <property type="entry name" value="HH_AprE"/>
    <property type="match status" value="1"/>
</dbReference>
<dbReference type="Gene3D" id="2.40.50.100">
    <property type="match status" value="1"/>
</dbReference>
<evidence type="ECO:0000256" key="2">
    <source>
        <dbReference type="ARBA" id="ARBA00009477"/>
    </source>
</evidence>
<dbReference type="STRING" id="696127.midi_00600"/>
<dbReference type="HOGENOM" id="CLU_023976_1_1_5"/>
<dbReference type="InterPro" id="IPR010129">
    <property type="entry name" value="T1SS_HlyD"/>
</dbReference>
<sequence length="492" mass="56058">MKNIDIKKQEQPETDGSSRIIERVVEDKKEDKIHPIKTFFDNTKRFLIAKTAEEARYHKKIESKLVKQVKPAVIFGGIAMGICISFFVIWGGLAPLDSAAVAEGTIIVSGNHKTIQHLEGGIIEEIFVEEGQTVNEGDNLVKLSDTSAKSTVQVMLSQLRFAKALEKRLIAEEQEDNEVDFNDPILDINDPEVEVLIKNQKALFDLNKKALRVQMDVYNQRILQKNEEINSQEARLEAITSRLAIAKEQFNITNDLYKKGLESKTRLLHFQERYEELEGEMHSVKAFIAKAREEMYETDLHKVHVENDFKQKTAEKYRENHVHVLELEQKLQYAKDILERTMIKAPNAGMVTGLAYHTIGGVIQQGAKVMDIVPQDDKLIIEAHVLPQFIESLYVGLEAKVQLNAYKSRLVPRILGKVTYVSADKFVNQSNGQSFYTIKIELDEESMKSVNTDIKLYPGMPVTVFIVKGTRTFLQYMMSPIVDSFHKAFKEA</sequence>
<evidence type="ECO:0000256" key="1">
    <source>
        <dbReference type="ARBA" id="ARBA00004377"/>
    </source>
</evidence>
<keyword evidence="3 9" id="KW-0813">Transport</keyword>
<dbReference type="PROSITE" id="PS00543">
    <property type="entry name" value="HLYD_FAMILY"/>
    <property type="match status" value="1"/>
</dbReference>
<keyword evidence="10" id="KW-0175">Coiled coil</keyword>
<dbReference type="GO" id="GO:0005886">
    <property type="term" value="C:plasma membrane"/>
    <property type="evidence" value="ECO:0007669"/>
    <property type="project" value="UniProtKB-SubCell"/>
</dbReference>
<comment type="similarity">
    <text evidence="2 9">Belongs to the membrane fusion protein (MFP) (TC 8.A.1) family.</text>
</comment>
<keyword evidence="5 9" id="KW-0997">Cell inner membrane</keyword>
<evidence type="ECO:0000256" key="4">
    <source>
        <dbReference type="ARBA" id="ARBA00022475"/>
    </source>
</evidence>
<dbReference type="InterPro" id="IPR058982">
    <property type="entry name" value="Beta-barrel_AprE"/>
</dbReference>
<feature type="domain" description="AprE-like long alpha-helical hairpin" evidence="11">
    <location>
        <begin position="148"/>
        <end position="336"/>
    </location>
</feature>
<keyword evidence="6 9" id="KW-0812">Transmembrane</keyword>
<dbReference type="PANTHER" id="PTHR30386:SF17">
    <property type="entry name" value="ALKALINE PROTEASE SECRETION PROTEIN APRE"/>
    <property type="match status" value="1"/>
</dbReference>
<evidence type="ECO:0000256" key="6">
    <source>
        <dbReference type="ARBA" id="ARBA00022692"/>
    </source>
</evidence>
<dbReference type="AlphaFoldDB" id="F7XW50"/>
<dbReference type="KEGG" id="mmn:midi_00600"/>
<comment type="subcellular location">
    <subcellularLocation>
        <location evidence="1 9">Cell inner membrane</location>
        <topology evidence="1 9">Single-pass membrane protein</topology>
    </subcellularLocation>
</comment>
<dbReference type="Pfam" id="PF26002">
    <property type="entry name" value="Beta-barrel_AprE"/>
    <property type="match status" value="1"/>
</dbReference>
<evidence type="ECO:0000259" key="11">
    <source>
        <dbReference type="Pfam" id="PF25994"/>
    </source>
</evidence>
<evidence type="ECO:0000259" key="12">
    <source>
        <dbReference type="Pfam" id="PF26002"/>
    </source>
</evidence>
<evidence type="ECO:0000256" key="7">
    <source>
        <dbReference type="ARBA" id="ARBA00022989"/>
    </source>
</evidence>
<evidence type="ECO:0000313" key="14">
    <source>
        <dbReference type="Proteomes" id="UP000006639"/>
    </source>
</evidence>
<feature type="transmembrane region" description="Helical" evidence="9">
    <location>
        <begin position="72"/>
        <end position="93"/>
    </location>
</feature>
<dbReference type="Proteomes" id="UP000006639">
    <property type="component" value="Chromosome"/>
</dbReference>
<dbReference type="Gene3D" id="2.40.30.170">
    <property type="match status" value="1"/>
</dbReference>
<dbReference type="InterPro" id="IPR058781">
    <property type="entry name" value="HH_AprE-like"/>
</dbReference>
<evidence type="ECO:0000313" key="13">
    <source>
        <dbReference type="EMBL" id="AEI88899.1"/>
    </source>
</evidence>
<keyword evidence="7 9" id="KW-1133">Transmembrane helix</keyword>
<dbReference type="NCBIfam" id="TIGR01843">
    <property type="entry name" value="type_I_hlyD"/>
    <property type="match status" value="1"/>
</dbReference>
<protein>
    <recommendedName>
        <fullName evidence="9">Membrane fusion protein (MFP) family protein</fullName>
    </recommendedName>
</protein>
<dbReference type="EMBL" id="CP002130">
    <property type="protein sequence ID" value="AEI88899.1"/>
    <property type="molecule type" value="Genomic_DNA"/>
</dbReference>
<keyword evidence="8 9" id="KW-0472">Membrane</keyword>
<dbReference type="OrthoDB" id="9810980at2"/>
<feature type="domain" description="AprE-like beta-barrel" evidence="12">
    <location>
        <begin position="379"/>
        <end position="468"/>
    </location>
</feature>
<accession>F7XW50</accession>
<evidence type="ECO:0000256" key="8">
    <source>
        <dbReference type="ARBA" id="ARBA00023136"/>
    </source>
</evidence>
<proteinExistence type="inferred from homology"/>
<dbReference type="InterPro" id="IPR050739">
    <property type="entry name" value="MFP"/>
</dbReference>